<proteinExistence type="predicted"/>
<dbReference type="SUPFAM" id="SSF52172">
    <property type="entry name" value="CheY-like"/>
    <property type="match status" value="2"/>
</dbReference>
<feature type="modified residue" description="4-aspartylphosphate" evidence="2">
    <location>
        <position position="48"/>
    </location>
</feature>
<dbReference type="InterPro" id="IPR050595">
    <property type="entry name" value="Bact_response_regulator"/>
</dbReference>
<sequence length="256" mass="27989">LVVDDDPATRDLIARFLRRDGFEVATAADGRAGLDEARRLRPRVVLLDVTMPRMDGWAVLRALRADPEFGATPVIMVTVLDEQNLAFSLGATDYLHKPVEWGALKEAMERFRPAVHEGPVLVVDDDPDVRERMTTMLTREGWRVASAENGLAGLDAVGVRKPGLILLDLMMPEMDGFGFLRALRDRPEWRDIPVVVLTAKDITAEDRRRLAGRADRILQKGGLGMADLAATLRGLMSPVEGGDGPPPGTPDRAAAP</sequence>
<reference evidence="5 6" key="1">
    <citation type="submission" date="2015-01" db="EMBL/GenBank/DDBJ databases">
        <title>Genome sequencing of Methylobacterium platani JCM14648 type strain.</title>
        <authorList>
            <person name="Chaudhry V."/>
            <person name="Patil P.B."/>
        </authorList>
    </citation>
    <scope>NUCLEOTIDE SEQUENCE [LARGE SCALE GENOMIC DNA]</scope>
    <source>
        <strain evidence="5 6">JCM 14648</strain>
    </source>
</reference>
<dbReference type="EMBL" id="JXOD01000145">
    <property type="protein sequence ID" value="KMO15742.1"/>
    <property type="molecule type" value="Genomic_DNA"/>
</dbReference>
<dbReference type="RefSeq" id="WP_048434834.1">
    <property type="nucleotide sequence ID" value="NZ_JXOD01000145.1"/>
</dbReference>
<dbReference type="PANTHER" id="PTHR44591">
    <property type="entry name" value="STRESS RESPONSE REGULATOR PROTEIN 1"/>
    <property type="match status" value="1"/>
</dbReference>
<dbReference type="Proteomes" id="UP000035947">
    <property type="component" value="Unassembled WGS sequence"/>
</dbReference>
<feature type="region of interest" description="Disordered" evidence="3">
    <location>
        <begin position="235"/>
        <end position="256"/>
    </location>
</feature>
<evidence type="ECO:0000256" key="3">
    <source>
        <dbReference type="SAM" id="MobiDB-lite"/>
    </source>
</evidence>
<gene>
    <name evidence="5" type="ORF">SQ03_16540</name>
</gene>
<organism evidence="5 6">
    <name type="scientific">Methylobacterium platani JCM 14648</name>
    <dbReference type="NCBI Taxonomy" id="1295136"/>
    <lineage>
        <taxon>Bacteria</taxon>
        <taxon>Pseudomonadati</taxon>
        <taxon>Pseudomonadota</taxon>
        <taxon>Alphaproteobacteria</taxon>
        <taxon>Hyphomicrobiales</taxon>
        <taxon>Methylobacteriaceae</taxon>
        <taxon>Methylobacterium</taxon>
    </lineage>
</organism>
<dbReference type="CDD" id="cd17574">
    <property type="entry name" value="REC_OmpR"/>
    <property type="match status" value="1"/>
</dbReference>
<dbReference type="PROSITE" id="PS50110">
    <property type="entry name" value="RESPONSE_REGULATORY"/>
    <property type="match status" value="2"/>
</dbReference>
<dbReference type="Pfam" id="PF00072">
    <property type="entry name" value="Response_reg"/>
    <property type="match status" value="2"/>
</dbReference>
<feature type="modified residue" description="4-aspartylphosphate" evidence="2">
    <location>
        <position position="168"/>
    </location>
</feature>
<evidence type="ECO:0000259" key="4">
    <source>
        <dbReference type="PROSITE" id="PS50110"/>
    </source>
</evidence>
<accession>A0ABR5GZ94</accession>
<dbReference type="PANTHER" id="PTHR44591:SF23">
    <property type="entry name" value="CHEY SUBFAMILY"/>
    <property type="match status" value="1"/>
</dbReference>
<dbReference type="InterPro" id="IPR001789">
    <property type="entry name" value="Sig_transdc_resp-reg_receiver"/>
</dbReference>
<evidence type="ECO:0000313" key="5">
    <source>
        <dbReference type="EMBL" id="KMO15742.1"/>
    </source>
</evidence>
<evidence type="ECO:0000256" key="2">
    <source>
        <dbReference type="PROSITE-ProRule" id="PRU00169"/>
    </source>
</evidence>
<protein>
    <submittedName>
        <fullName evidence="5">Histidine kinase</fullName>
    </submittedName>
</protein>
<keyword evidence="5" id="KW-0808">Transferase</keyword>
<feature type="non-terminal residue" evidence="5">
    <location>
        <position position="1"/>
    </location>
</feature>
<dbReference type="Gene3D" id="3.40.50.2300">
    <property type="match status" value="2"/>
</dbReference>
<keyword evidence="1 2" id="KW-0597">Phosphoprotein</keyword>
<evidence type="ECO:0000256" key="1">
    <source>
        <dbReference type="ARBA" id="ARBA00022553"/>
    </source>
</evidence>
<name>A0ABR5GZ94_9HYPH</name>
<dbReference type="GO" id="GO:0016301">
    <property type="term" value="F:kinase activity"/>
    <property type="evidence" value="ECO:0007669"/>
    <property type="project" value="UniProtKB-KW"/>
</dbReference>
<dbReference type="InterPro" id="IPR011006">
    <property type="entry name" value="CheY-like_superfamily"/>
</dbReference>
<keyword evidence="6" id="KW-1185">Reference proteome</keyword>
<dbReference type="SMART" id="SM00448">
    <property type="entry name" value="REC"/>
    <property type="match status" value="2"/>
</dbReference>
<keyword evidence="5" id="KW-0418">Kinase</keyword>
<feature type="domain" description="Response regulatory" evidence="4">
    <location>
        <begin position="1"/>
        <end position="112"/>
    </location>
</feature>
<evidence type="ECO:0000313" key="6">
    <source>
        <dbReference type="Proteomes" id="UP000035947"/>
    </source>
</evidence>
<feature type="domain" description="Response regulatory" evidence="4">
    <location>
        <begin position="119"/>
        <end position="235"/>
    </location>
</feature>
<comment type="caution">
    <text evidence="5">The sequence shown here is derived from an EMBL/GenBank/DDBJ whole genome shotgun (WGS) entry which is preliminary data.</text>
</comment>